<keyword evidence="2" id="KW-0479">Metal-binding</keyword>
<evidence type="ECO:0000313" key="4">
    <source>
        <dbReference type="EMBL" id="HAN28936.1"/>
    </source>
</evidence>
<keyword evidence="2" id="KW-0411">Iron-sulfur</keyword>
<name>A0A3C1KRW6_9GAMM</name>
<evidence type="ECO:0000259" key="3">
    <source>
        <dbReference type="PROSITE" id="PS51918"/>
    </source>
</evidence>
<keyword evidence="2" id="KW-0408">Iron</keyword>
<sequence length="120" mass="13565">DPRASYEQTLAVLAHAKHYRPDVLTKTSLMLGLGETEAEIEEALDDLRAANVDIVTFGQYLQPTVNHYPIDRYVPPQDFEKYRQWGLAKGFLEVVSGVFVRSSYRAEQVLEKNNVGLAQP</sequence>
<organism evidence="4 5">
    <name type="scientific">Haliea salexigens</name>
    <dbReference type="NCBI Taxonomy" id="287487"/>
    <lineage>
        <taxon>Bacteria</taxon>
        <taxon>Pseudomonadati</taxon>
        <taxon>Pseudomonadota</taxon>
        <taxon>Gammaproteobacteria</taxon>
        <taxon>Cellvibrionales</taxon>
        <taxon>Halieaceae</taxon>
        <taxon>Haliea</taxon>
    </lineage>
</organism>
<dbReference type="PANTHER" id="PTHR10949:SF0">
    <property type="entry name" value="LIPOYL SYNTHASE, MITOCHONDRIAL"/>
    <property type="match status" value="1"/>
</dbReference>
<proteinExistence type="predicted"/>
<protein>
    <submittedName>
        <fullName evidence="4">Lipoyl synthase</fullName>
    </submittedName>
</protein>
<dbReference type="GO" id="GO:0016992">
    <property type="term" value="F:lipoate synthase activity"/>
    <property type="evidence" value="ECO:0007669"/>
    <property type="project" value="InterPro"/>
</dbReference>
<gene>
    <name evidence="4" type="ORF">DCP75_14670</name>
</gene>
<dbReference type="GO" id="GO:0051539">
    <property type="term" value="F:4 iron, 4 sulfur cluster binding"/>
    <property type="evidence" value="ECO:0007669"/>
    <property type="project" value="UniProtKB-KW"/>
</dbReference>
<evidence type="ECO:0000313" key="5">
    <source>
        <dbReference type="Proteomes" id="UP000259273"/>
    </source>
</evidence>
<keyword evidence="2" id="KW-0004">4Fe-4S</keyword>
<dbReference type="Proteomes" id="UP000259273">
    <property type="component" value="Unassembled WGS sequence"/>
</dbReference>
<evidence type="ECO:0000256" key="1">
    <source>
        <dbReference type="ARBA" id="ARBA00001966"/>
    </source>
</evidence>
<dbReference type="EMBL" id="DMND01000195">
    <property type="protein sequence ID" value="HAN28936.1"/>
    <property type="molecule type" value="Genomic_DNA"/>
</dbReference>
<comment type="cofactor">
    <cofactor evidence="1">
        <name>[4Fe-4S] cluster</name>
        <dbReference type="ChEBI" id="CHEBI:49883"/>
    </cofactor>
</comment>
<dbReference type="PROSITE" id="PS51918">
    <property type="entry name" value="RADICAL_SAM"/>
    <property type="match status" value="1"/>
</dbReference>
<dbReference type="SUPFAM" id="SSF102114">
    <property type="entry name" value="Radical SAM enzymes"/>
    <property type="match status" value="1"/>
</dbReference>
<dbReference type="AlphaFoldDB" id="A0A3C1KRW6"/>
<comment type="caution">
    <text evidence="4">The sequence shown here is derived from an EMBL/GenBank/DDBJ whole genome shotgun (WGS) entry which is preliminary data.</text>
</comment>
<dbReference type="InterPro" id="IPR003698">
    <property type="entry name" value="Lipoyl_synth"/>
</dbReference>
<feature type="non-terminal residue" evidence="4">
    <location>
        <position position="1"/>
    </location>
</feature>
<dbReference type="InterPro" id="IPR058240">
    <property type="entry name" value="rSAM_sf"/>
</dbReference>
<reference evidence="4 5" key="1">
    <citation type="journal article" date="2018" name="Nat. Biotechnol.">
        <title>A standardized bacterial taxonomy based on genome phylogeny substantially revises the tree of life.</title>
        <authorList>
            <person name="Parks D.H."/>
            <person name="Chuvochina M."/>
            <person name="Waite D.W."/>
            <person name="Rinke C."/>
            <person name="Skarshewski A."/>
            <person name="Chaumeil P.A."/>
            <person name="Hugenholtz P."/>
        </authorList>
    </citation>
    <scope>NUCLEOTIDE SEQUENCE [LARGE SCALE GENOMIC DNA]</scope>
    <source>
        <strain evidence="4">UBA9158</strain>
    </source>
</reference>
<feature type="domain" description="Radical SAM core" evidence="3">
    <location>
        <begin position="1"/>
        <end position="92"/>
    </location>
</feature>
<dbReference type="InterPro" id="IPR007197">
    <property type="entry name" value="rSAM"/>
</dbReference>
<dbReference type="PANTHER" id="PTHR10949">
    <property type="entry name" value="LIPOYL SYNTHASE"/>
    <property type="match status" value="1"/>
</dbReference>
<evidence type="ECO:0000256" key="2">
    <source>
        <dbReference type="ARBA" id="ARBA00022485"/>
    </source>
</evidence>
<accession>A0A3C1KRW6</accession>